<dbReference type="Pfam" id="PF00389">
    <property type="entry name" value="2-Hacid_dh"/>
    <property type="match status" value="1"/>
</dbReference>
<dbReference type="RefSeq" id="WP_056975643.1">
    <property type="nucleotide sequence ID" value="NZ_AYYO01000019.1"/>
</dbReference>
<accession>A0A0R1ZTW5</accession>
<dbReference type="GO" id="GO:0051287">
    <property type="term" value="F:NAD binding"/>
    <property type="evidence" value="ECO:0007669"/>
    <property type="project" value="InterPro"/>
</dbReference>
<dbReference type="InterPro" id="IPR029752">
    <property type="entry name" value="D-isomer_DH_CS1"/>
</dbReference>
<evidence type="ECO:0000259" key="5">
    <source>
        <dbReference type="Pfam" id="PF02826"/>
    </source>
</evidence>
<sequence length="331" mass="35011">MTKVLMYSVRPDEMAAINAHAAANDMQIDTTTDLLDGTTVAQAKGYDGIVIQQRAPIGDDTVYATLAGYGIKQLSTRTAGYDTINVPAAHAAGLIVTNVPAYSPRSVAENALMGIFCILRKSAVVDNRVRRNDYSWAGLQAKEIHSATIGIIGAGRIGGTLANLLHALGATVLAYDVKERADLQDIVTYTSKEDLLRRSDVVSLHVDLNATSAGLIGASELGLMQKTAGIVNASRGPVIDTAALVAALASKQIAAACLDTVTGEENIFNFDHTEDGIDEQPLIAQLHAMDNVIITPHISFFTNIAVQNMVDISLDDVTAVLNGTTPKNAIQ</sequence>
<evidence type="ECO:0000256" key="3">
    <source>
        <dbReference type="RuleBase" id="RU003719"/>
    </source>
</evidence>
<evidence type="ECO:0000313" key="7">
    <source>
        <dbReference type="Proteomes" id="UP000051679"/>
    </source>
</evidence>
<gene>
    <name evidence="6" type="ORF">FC18_GL001233</name>
</gene>
<organism evidence="6 7">
    <name type="scientific">Lacticaseibacillus sharpeae JCM 1186 = DSM 20505</name>
    <dbReference type="NCBI Taxonomy" id="1291052"/>
    <lineage>
        <taxon>Bacteria</taxon>
        <taxon>Bacillati</taxon>
        <taxon>Bacillota</taxon>
        <taxon>Bacilli</taxon>
        <taxon>Lactobacillales</taxon>
        <taxon>Lactobacillaceae</taxon>
        <taxon>Lacticaseibacillus</taxon>
    </lineage>
</organism>
<dbReference type="SUPFAM" id="SSF51735">
    <property type="entry name" value="NAD(P)-binding Rossmann-fold domains"/>
    <property type="match status" value="1"/>
</dbReference>
<proteinExistence type="inferred from homology"/>
<dbReference type="PANTHER" id="PTHR43026">
    <property type="entry name" value="2-HYDROXYACID DEHYDROGENASE HOMOLOG 1-RELATED"/>
    <property type="match status" value="1"/>
</dbReference>
<dbReference type="InterPro" id="IPR058205">
    <property type="entry name" value="D-LDH-like"/>
</dbReference>
<comment type="caution">
    <text evidence="6">The sequence shown here is derived from an EMBL/GenBank/DDBJ whole genome shotgun (WGS) entry which is preliminary data.</text>
</comment>
<dbReference type="OrthoDB" id="9805416at2"/>
<dbReference type="PROSITE" id="PS00065">
    <property type="entry name" value="D_2_HYDROXYACID_DH_1"/>
    <property type="match status" value="1"/>
</dbReference>
<keyword evidence="2" id="KW-0520">NAD</keyword>
<dbReference type="InterPro" id="IPR006140">
    <property type="entry name" value="D-isomer_DH_NAD-bd"/>
</dbReference>
<evidence type="ECO:0000256" key="1">
    <source>
        <dbReference type="ARBA" id="ARBA00005854"/>
    </source>
</evidence>
<feature type="domain" description="D-isomer specific 2-hydroxyacid dehydrogenase NAD-binding" evidence="5">
    <location>
        <begin position="114"/>
        <end position="299"/>
    </location>
</feature>
<dbReference type="EMBL" id="AYYO01000019">
    <property type="protein sequence ID" value="KRM55515.1"/>
    <property type="molecule type" value="Genomic_DNA"/>
</dbReference>
<dbReference type="SUPFAM" id="SSF52283">
    <property type="entry name" value="Formate/glycerate dehydrogenase catalytic domain-like"/>
    <property type="match status" value="1"/>
</dbReference>
<dbReference type="InterPro" id="IPR036291">
    <property type="entry name" value="NAD(P)-bd_dom_sf"/>
</dbReference>
<dbReference type="GO" id="GO:0008720">
    <property type="term" value="F:D-lactate dehydrogenase (NAD+) activity"/>
    <property type="evidence" value="ECO:0007669"/>
    <property type="project" value="TreeGrafter"/>
</dbReference>
<evidence type="ECO:0000313" key="6">
    <source>
        <dbReference type="EMBL" id="KRM55515.1"/>
    </source>
</evidence>
<name>A0A0R1ZTW5_9LACO</name>
<protein>
    <submittedName>
        <fullName evidence="6">D-lactate dehydrogenase</fullName>
    </submittedName>
</protein>
<dbReference type="PANTHER" id="PTHR43026:SF1">
    <property type="entry name" value="2-HYDROXYACID DEHYDROGENASE HOMOLOG 1-RELATED"/>
    <property type="match status" value="1"/>
</dbReference>
<evidence type="ECO:0000256" key="2">
    <source>
        <dbReference type="ARBA" id="ARBA00023027"/>
    </source>
</evidence>
<keyword evidence="3" id="KW-0560">Oxidoreductase</keyword>
<feature type="domain" description="D-isomer specific 2-hydroxyacid dehydrogenase catalytic" evidence="4">
    <location>
        <begin position="4"/>
        <end position="330"/>
    </location>
</feature>
<dbReference type="Pfam" id="PF02826">
    <property type="entry name" value="2-Hacid_dh_C"/>
    <property type="match status" value="1"/>
</dbReference>
<reference evidence="6 7" key="1">
    <citation type="journal article" date="2015" name="Genome Announc.">
        <title>Expanding the biotechnology potential of lactobacilli through comparative genomics of 213 strains and associated genera.</title>
        <authorList>
            <person name="Sun Z."/>
            <person name="Harris H.M."/>
            <person name="McCann A."/>
            <person name="Guo C."/>
            <person name="Argimon S."/>
            <person name="Zhang W."/>
            <person name="Yang X."/>
            <person name="Jeffery I.B."/>
            <person name="Cooney J.C."/>
            <person name="Kagawa T.F."/>
            <person name="Liu W."/>
            <person name="Song Y."/>
            <person name="Salvetti E."/>
            <person name="Wrobel A."/>
            <person name="Rasinkangas P."/>
            <person name="Parkhill J."/>
            <person name="Rea M.C."/>
            <person name="O'Sullivan O."/>
            <person name="Ritari J."/>
            <person name="Douillard F.P."/>
            <person name="Paul Ross R."/>
            <person name="Yang R."/>
            <person name="Briner A.E."/>
            <person name="Felis G.E."/>
            <person name="de Vos W.M."/>
            <person name="Barrangou R."/>
            <person name="Klaenhammer T.R."/>
            <person name="Caufield P.W."/>
            <person name="Cui Y."/>
            <person name="Zhang H."/>
            <person name="O'Toole P.W."/>
        </authorList>
    </citation>
    <scope>NUCLEOTIDE SEQUENCE [LARGE SCALE GENOMIC DNA]</scope>
    <source>
        <strain evidence="6 7">DSM 20505</strain>
    </source>
</reference>
<dbReference type="STRING" id="1291052.FC18_GL001233"/>
<comment type="similarity">
    <text evidence="1 3">Belongs to the D-isomer specific 2-hydroxyacid dehydrogenase family.</text>
</comment>
<evidence type="ECO:0000259" key="4">
    <source>
        <dbReference type="Pfam" id="PF00389"/>
    </source>
</evidence>
<dbReference type="AlphaFoldDB" id="A0A0R1ZTW5"/>
<dbReference type="InterPro" id="IPR006139">
    <property type="entry name" value="D-isomer_2_OHA_DH_cat_dom"/>
</dbReference>
<dbReference type="Gene3D" id="3.40.50.720">
    <property type="entry name" value="NAD(P)-binding Rossmann-like Domain"/>
    <property type="match status" value="2"/>
</dbReference>
<keyword evidence="7" id="KW-1185">Reference proteome</keyword>
<dbReference type="PATRIC" id="fig|1291052.5.peg.1251"/>
<dbReference type="Proteomes" id="UP000051679">
    <property type="component" value="Unassembled WGS sequence"/>
</dbReference>